<dbReference type="Pfam" id="PF05223">
    <property type="entry name" value="MecA_N"/>
    <property type="match status" value="1"/>
</dbReference>
<dbReference type="Pfam" id="PF00905">
    <property type="entry name" value="Transpeptidase"/>
    <property type="match status" value="1"/>
</dbReference>
<dbReference type="Proteomes" id="UP000235363">
    <property type="component" value="Unassembled WGS sequence"/>
</dbReference>
<feature type="signal peptide" evidence="1">
    <location>
        <begin position="1"/>
        <end position="25"/>
    </location>
</feature>
<evidence type="ECO:0000259" key="3">
    <source>
        <dbReference type="Pfam" id="PF05223"/>
    </source>
</evidence>
<dbReference type="GO" id="GO:0051301">
    <property type="term" value="P:cell division"/>
    <property type="evidence" value="ECO:0007669"/>
    <property type="project" value="UniProtKB-KW"/>
</dbReference>
<accession>A0A2N6SW19</accession>
<dbReference type="InterPro" id="IPR050515">
    <property type="entry name" value="Beta-lactam/transpept"/>
</dbReference>
<organism evidence="4 5">
    <name type="scientific">Corynebacterium xerosis</name>
    <dbReference type="NCBI Taxonomy" id="1725"/>
    <lineage>
        <taxon>Bacteria</taxon>
        <taxon>Bacillati</taxon>
        <taxon>Actinomycetota</taxon>
        <taxon>Actinomycetes</taxon>
        <taxon>Mycobacteriales</taxon>
        <taxon>Corynebacteriaceae</taxon>
        <taxon>Corynebacterium</taxon>
    </lineage>
</organism>
<evidence type="ECO:0000256" key="1">
    <source>
        <dbReference type="SAM" id="SignalP"/>
    </source>
</evidence>
<reference evidence="4 5" key="1">
    <citation type="submission" date="2017-09" db="EMBL/GenBank/DDBJ databases">
        <title>Bacterial strain isolated from the female urinary microbiota.</title>
        <authorList>
            <person name="Thomas-White K."/>
            <person name="Kumar N."/>
            <person name="Forster S."/>
            <person name="Putonti C."/>
            <person name="Lawley T."/>
            <person name="Wolfe A.J."/>
        </authorList>
    </citation>
    <scope>NUCLEOTIDE SEQUENCE [LARGE SCALE GENOMIC DNA]</scope>
    <source>
        <strain evidence="4 5">UMB0908</strain>
    </source>
</reference>
<name>A0A2N6SW19_9CORY</name>
<keyword evidence="4" id="KW-0132">Cell division</keyword>
<keyword evidence="1" id="KW-0732">Signal</keyword>
<feature type="domain" description="Penicillin-binding protein transpeptidase" evidence="2">
    <location>
        <begin position="335"/>
        <end position="594"/>
    </location>
</feature>
<dbReference type="SUPFAM" id="SSF54427">
    <property type="entry name" value="NTF2-like"/>
    <property type="match status" value="1"/>
</dbReference>
<dbReference type="Gene3D" id="3.40.710.10">
    <property type="entry name" value="DD-peptidase/beta-lactamase superfamily"/>
    <property type="match status" value="1"/>
</dbReference>
<dbReference type="InterPro" id="IPR012338">
    <property type="entry name" value="Beta-lactam/transpept-like"/>
</dbReference>
<dbReference type="PANTHER" id="PTHR30627">
    <property type="entry name" value="PEPTIDOGLYCAN D,D-TRANSPEPTIDASE"/>
    <property type="match status" value="1"/>
</dbReference>
<evidence type="ECO:0000313" key="5">
    <source>
        <dbReference type="Proteomes" id="UP000235363"/>
    </source>
</evidence>
<gene>
    <name evidence="4" type="ORF">CJ204_12030</name>
</gene>
<dbReference type="EMBL" id="PNHF01000036">
    <property type="protein sequence ID" value="PMC61261.1"/>
    <property type="molecule type" value="Genomic_DNA"/>
</dbReference>
<proteinExistence type="predicted"/>
<dbReference type="GO" id="GO:0005886">
    <property type="term" value="C:plasma membrane"/>
    <property type="evidence" value="ECO:0007669"/>
    <property type="project" value="TreeGrafter"/>
</dbReference>
<dbReference type="SUPFAM" id="SSF56601">
    <property type="entry name" value="beta-lactamase/transpeptidase-like"/>
    <property type="match status" value="1"/>
</dbReference>
<evidence type="ECO:0000259" key="2">
    <source>
        <dbReference type="Pfam" id="PF00905"/>
    </source>
</evidence>
<dbReference type="RefSeq" id="WP_102214624.1">
    <property type="nucleotide sequence ID" value="NZ_PNHF01000036.1"/>
</dbReference>
<evidence type="ECO:0000313" key="4">
    <source>
        <dbReference type="EMBL" id="PMC61261.1"/>
    </source>
</evidence>
<dbReference type="GO" id="GO:0046677">
    <property type="term" value="P:response to antibiotic"/>
    <property type="evidence" value="ECO:0007669"/>
    <property type="project" value="InterPro"/>
</dbReference>
<dbReference type="InterPro" id="IPR007887">
    <property type="entry name" value="MecA_N"/>
</dbReference>
<dbReference type="PANTHER" id="PTHR30627:SF24">
    <property type="entry name" value="PENICILLIN-BINDING PROTEIN 4B"/>
    <property type="match status" value="1"/>
</dbReference>
<keyword evidence="4" id="KW-0131">Cell cycle</keyword>
<dbReference type="InterPro" id="IPR001460">
    <property type="entry name" value="PCN-bd_Tpept"/>
</dbReference>
<dbReference type="PROSITE" id="PS51257">
    <property type="entry name" value="PROKAR_LIPOPROTEIN"/>
    <property type="match status" value="1"/>
</dbReference>
<dbReference type="AlphaFoldDB" id="A0A2N6SW19"/>
<dbReference type="InterPro" id="IPR032710">
    <property type="entry name" value="NTF2-like_dom_sf"/>
</dbReference>
<dbReference type="STRING" id="1725.WU86_04520"/>
<sequence length="617" mass="63799">MNAPFPRKRAAALLTAVAMAATTVACTPRPDTGEDVLEEFFGALGSGDVAAAAEMTDHADTARRDLGAAWGGLSAESLEAEIGEVRGDGGRTTAEVTLDWDLAGDREWVYDTTFHLTKSDSRWAVRWTPSALHPRLGNNQHPELRRIPAPRASVVGSDGATLLEPGTVHRVVLDRSAVPDVQGAVNRVATVVNNGMPKDGEGRQAATVDARAVGSQAAGGSGPFSVVVLPADAPAEVRDELASLPGVSVNDEAAMVRPDPGFAPDLMSRVERIVSDDVSGGDGWNIVAANPDGGVLAPLHTVDPEVRPAIRASVSKSVQDAAQRAVDLRPGAEVMLVALRPSSGEVLAVAQTRKADEKGDLAMMGQYPPGSTFKIVTAAAGMDNLGLDPSSTVPCPGTMTLGPRVVTNYNGSGVGDTSLTDAFARSCNTTFADISHRMEPGQLQAEAERFGLGVDYRIAGLDTITGSVSDGTDEAERIDAGYGQGFDLASPFGMAMVSATVAAGRAPTPSLVPQAGTWASVSPEPLAPETAEHLRSVMRAVVTSGTATAIAGRGEVYGKTGEAEVSGGSHAWFTGWRDDIAFATLIAHGGGSEHAVSVTDAFLANLDEQSGRDEPVG</sequence>
<dbReference type="GO" id="GO:0071972">
    <property type="term" value="F:peptidoglycan L,D-transpeptidase activity"/>
    <property type="evidence" value="ECO:0007669"/>
    <property type="project" value="TreeGrafter"/>
</dbReference>
<feature type="domain" description="NTF2-like N-terminal transpeptidase" evidence="3">
    <location>
        <begin position="35"/>
        <end position="140"/>
    </location>
</feature>
<protein>
    <submittedName>
        <fullName evidence="4">Cell division protein FtsI</fullName>
    </submittedName>
</protein>
<comment type="caution">
    <text evidence="4">The sequence shown here is derived from an EMBL/GenBank/DDBJ whole genome shotgun (WGS) entry which is preliminary data.</text>
</comment>
<dbReference type="GO" id="GO:0071555">
    <property type="term" value="P:cell wall organization"/>
    <property type="evidence" value="ECO:0007669"/>
    <property type="project" value="TreeGrafter"/>
</dbReference>
<dbReference type="GO" id="GO:0008658">
    <property type="term" value="F:penicillin binding"/>
    <property type="evidence" value="ECO:0007669"/>
    <property type="project" value="InterPro"/>
</dbReference>
<feature type="chain" id="PRO_5039429313" evidence="1">
    <location>
        <begin position="26"/>
        <end position="617"/>
    </location>
</feature>